<dbReference type="InterPro" id="IPR015421">
    <property type="entry name" value="PyrdxlP-dep_Trfase_major"/>
</dbReference>
<dbReference type="Pfam" id="PF01041">
    <property type="entry name" value="DegT_DnrJ_EryC1"/>
    <property type="match status" value="1"/>
</dbReference>
<dbReference type="RefSeq" id="WP_200487196.1">
    <property type="nucleotide sequence ID" value="NZ_JAEPIV010000031.1"/>
</dbReference>
<dbReference type="CDD" id="cd00616">
    <property type="entry name" value="AHBA_syn"/>
    <property type="match status" value="1"/>
</dbReference>
<dbReference type="PANTHER" id="PTHR30244">
    <property type="entry name" value="TRANSAMINASE"/>
    <property type="match status" value="1"/>
</dbReference>
<dbReference type="EMBL" id="JAEPIV010000031">
    <property type="protein sequence ID" value="MBK4722825.1"/>
    <property type="molecule type" value="Genomic_DNA"/>
</dbReference>
<evidence type="ECO:0000313" key="4">
    <source>
        <dbReference type="Proteomes" id="UP000654452"/>
    </source>
</evidence>
<comment type="caution">
    <text evidence="3">The sequence shown here is derived from an EMBL/GenBank/DDBJ whole genome shotgun (WGS) entry which is preliminary data.</text>
</comment>
<dbReference type="InterPro" id="IPR015424">
    <property type="entry name" value="PyrdxlP-dep_Trfase"/>
</dbReference>
<evidence type="ECO:0000313" key="3">
    <source>
        <dbReference type="EMBL" id="MBK4722825.1"/>
    </source>
</evidence>
<comment type="similarity">
    <text evidence="1 2">Belongs to the DegT/DnrJ/EryC1 family.</text>
</comment>
<evidence type="ECO:0000256" key="2">
    <source>
        <dbReference type="RuleBase" id="RU004508"/>
    </source>
</evidence>
<dbReference type="Proteomes" id="UP000654452">
    <property type="component" value="Unassembled WGS sequence"/>
</dbReference>
<name>A0ABS1I6Y2_9PROT</name>
<dbReference type="InterPro" id="IPR000653">
    <property type="entry name" value="DegT/StrS_aminotransferase"/>
</dbReference>
<dbReference type="SUPFAM" id="SSF53383">
    <property type="entry name" value="PLP-dependent transferases"/>
    <property type="match status" value="1"/>
</dbReference>
<reference evidence="3 4" key="1">
    <citation type="submission" date="2021-01" db="EMBL/GenBank/DDBJ databases">
        <title>Azospirillum sp. YIM DDC1 draft genome.</title>
        <authorList>
            <person name="Wang Y.-X."/>
        </authorList>
    </citation>
    <scope>NUCLEOTIDE SEQUENCE [LARGE SCALE GENOMIC DNA]</scope>
    <source>
        <strain evidence="3 4">YIM DDC1</strain>
    </source>
</reference>
<dbReference type="InterPro" id="IPR015422">
    <property type="entry name" value="PyrdxlP-dep_Trfase_small"/>
</dbReference>
<dbReference type="PIRSF" id="PIRSF000390">
    <property type="entry name" value="PLP_StrS"/>
    <property type="match status" value="1"/>
</dbReference>
<dbReference type="Gene3D" id="3.40.640.10">
    <property type="entry name" value="Type I PLP-dependent aspartate aminotransferase-like (Major domain)"/>
    <property type="match status" value="1"/>
</dbReference>
<organism evidence="3 4">
    <name type="scientific">Azospirillum aestuarii</name>
    <dbReference type="NCBI Taxonomy" id="2802052"/>
    <lineage>
        <taxon>Bacteria</taxon>
        <taxon>Pseudomonadati</taxon>
        <taxon>Pseudomonadota</taxon>
        <taxon>Alphaproteobacteria</taxon>
        <taxon>Rhodospirillales</taxon>
        <taxon>Azospirillaceae</taxon>
        <taxon>Azospirillum</taxon>
    </lineage>
</organism>
<protein>
    <submittedName>
        <fullName evidence="3">Lipopolysaccharide biosynthesis protein RfbH</fullName>
    </submittedName>
</protein>
<dbReference type="Gene3D" id="3.90.1150.10">
    <property type="entry name" value="Aspartate Aminotransferase, domain 1"/>
    <property type="match status" value="1"/>
</dbReference>
<accession>A0ABS1I6Y2</accession>
<keyword evidence="4" id="KW-1185">Reference proteome</keyword>
<proteinExistence type="inferred from homology"/>
<evidence type="ECO:0000256" key="1">
    <source>
        <dbReference type="ARBA" id="ARBA00037999"/>
    </source>
</evidence>
<sequence>MSATTPTAVNDATSGTTAEDLRRQILDLVAQYAELAHAPQPFDPGTSAVPVSGKVYGAEEMRLLVDSSLDFWLTTGRFNDAFEKRLAELVGAKHALTTNSGSSANLLALSALCSPLLKERALRPGDEVITVATGFPTTVNPALQYGLVPVFVDVDIPTYNILPDRIEAAVSDRTRAIMVAHTLGNPFDLGEVMRVAEKHNLWVVEDCCDALGARYDGKPVGTFGSIGTLSFYPAHHITMGEGGAVFTDRALLRRILESMRDWGRDCWCPPGKDNTCNKRFNWKLGDLPFGYDHKYTYSHAGYNLKITDMQAAVGLAQMDRLDDFIAARRRNFDRLKAGLADLAEFLILPEATPNSEPSWFGFTITLREGTPFSRDDLVKHLNNECRIATRLLFGGNLLRQPYMKDRTYRVVGDLTNADIVTERTFWLGVFPGLTDAHIDYMVECVRNFVRKH</sequence>
<dbReference type="NCBIfam" id="NF011936">
    <property type="entry name" value="PRK15407.1"/>
    <property type="match status" value="1"/>
</dbReference>
<dbReference type="PANTHER" id="PTHR30244:SF34">
    <property type="entry name" value="DTDP-4-AMINO-4,6-DIDEOXYGALACTOSE TRANSAMINASE"/>
    <property type="match status" value="1"/>
</dbReference>
<gene>
    <name evidence="3" type="primary">rfbH</name>
    <name evidence="3" type="ORF">JJL56_28615</name>
</gene>
<keyword evidence="2" id="KW-0663">Pyridoxal phosphate</keyword>